<dbReference type="PANTHER" id="PTHR13812:SF19">
    <property type="entry name" value="KETIMINE REDUCTASE MU-CRYSTALLIN"/>
    <property type="match status" value="1"/>
</dbReference>
<name>A0A484I9C8_9ARCH</name>
<dbReference type="GeneID" id="39420858"/>
<proteinExistence type="predicted"/>
<sequence>MNLFHKGTLILQEREIIDLINQKTTLDKFLRQLYSVMEEGFGNFAKRQIVNPPRHEFYFNRGSVESMSASDDKYFSCKIVNTHKDNPVYYGLPTIMANGILVDGETGYPLMVTGSTILTALRTGVASAIATKYLSNRNDKTIGIIGNGAQSLPQLHAISLVRNIEDVYVYDTDEQASESFKKSAENLLKNINVNITSSPQEACSLSNILVTATCKDRDSTPVVRNEWVSEGTHINAIGGDAPNKMELEKSLIDRSKVIVDFIDQAVYEGESQQIPQSQIYSDLAGIVAGLCKGRDDDKQITIFDSVGFAMEDLQVYKLVYELATKENMGNIVKVSSIPKYSKNIYKSYFNI</sequence>
<dbReference type="RefSeq" id="WP_134483868.1">
    <property type="nucleotide sequence ID" value="NZ_LR216287.1"/>
</dbReference>
<dbReference type="Pfam" id="PF02423">
    <property type="entry name" value="OCD_Mu_crystall"/>
    <property type="match status" value="1"/>
</dbReference>
<dbReference type="EMBL" id="LR216287">
    <property type="protein sequence ID" value="VFJ13831.1"/>
    <property type="molecule type" value="Genomic_DNA"/>
</dbReference>
<dbReference type="KEGG" id="nfn:NFRAN_1509"/>
<dbReference type="InterPro" id="IPR036291">
    <property type="entry name" value="NAD(P)-bd_dom_sf"/>
</dbReference>
<evidence type="ECO:0008006" key="3">
    <source>
        <dbReference type="Google" id="ProtNLM"/>
    </source>
</evidence>
<dbReference type="AlphaFoldDB" id="A0A484I9C8"/>
<dbReference type="InterPro" id="IPR023401">
    <property type="entry name" value="ODC_N"/>
</dbReference>
<gene>
    <name evidence="1" type="ORF">NFRAN_1509</name>
</gene>
<reference evidence="1 2" key="1">
    <citation type="submission" date="2019-02" db="EMBL/GenBank/DDBJ databases">
        <authorList>
            <person name="Lehtovirta-Morley E L."/>
        </authorList>
    </citation>
    <scope>NUCLEOTIDE SEQUENCE [LARGE SCALE GENOMIC DNA]</scope>
    <source>
        <strain evidence="1">NFRAN1</strain>
    </source>
</reference>
<dbReference type="InterPro" id="IPR003462">
    <property type="entry name" value="ODC_Mu_crystall"/>
</dbReference>
<evidence type="ECO:0000313" key="2">
    <source>
        <dbReference type="Proteomes" id="UP000294299"/>
    </source>
</evidence>
<organism evidence="1 2">
    <name type="scientific">Candidatus Nitrosocosmicus franklandianus</name>
    <dbReference type="NCBI Taxonomy" id="1798806"/>
    <lineage>
        <taxon>Archaea</taxon>
        <taxon>Nitrososphaerota</taxon>
        <taxon>Nitrososphaeria</taxon>
        <taxon>Nitrososphaerales</taxon>
        <taxon>Nitrososphaeraceae</taxon>
        <taxon>Candidatus Nitrosocosmicus</taxon>
    </lineage>
</organism>
<dbReference type="OrthoDB" id="21421at2157"/>
<protein>
    <recommendedName>
        <fullName evidence="3">Ornithine cyclodeaminase</fullName>
    </recommendedName>
</protein>
<dbReference type="Proteomes" id="UP000294299">
    <property type="component" value="Chromosome NFRAN"/>
</dbReference>
<keyword evidence="2" id="KW-1185">Reference proteome</keyword>
<dbReference type="GO" id="GO:0005737">
    <property type="term" value="C:cytoplasm"/>
    <property type="evidence" value="ECO:0007669"/>
    <property type="project" value="TreeGrafter"/>
</dbReference>
<dbReference type="PANTHER" id="PTHR13812">
    <property type="entry name" value="KETIMINE REDUCTASE MU-CRYSTALLIN"/>
    <property type="match status" value="1"/>
</dbReference>
<evidence type="ECO:0000313" key="1">
    <source>
        <dbReference type="EMBL" id="VFJ13831.1"/>
    </source>
</evidence>
<dbReference type="Gene3D" id="3.30.1780.10">
    <property type="entry name" value="ornithine cyclodeaminase, domain 1"/>
    <property type="match status" value="1"/>
</dbReference>
<dbReference type="PIRSF" id="PIRSF001439">
    <property type="entry name" value="CryM"/>
    <property type="match status" value="1"/>
</dbReference>
<dbReference type="Gene3D" id="3.40.50.720">
    <property type="entry name" value="NAD(P)-binding Rossmann-like Domain"/>
    <property type="match status" value="1"/>
</dbReference>
<dbReference type="SUPFAM" id="SSF51735">
    <property type="entry name" value="NAD(P)-binding Rossmann-fold domains"/>
    <property type="match status" value="1"/>
</dbReference>
<accession>A0A484I9C8</accession>